<accession>A0ACB7GJB7</accession>
<dbReference type="Proteomes" id="UP000091857">
    <property type="component" value="Chromosome 13"/>
</dbReference>
<comment type="caution">
    <text evidence="1">The sequence shown here is derived from an EMBL/GenBank/DDBJ whole genome shotgun (WGS) entry which is preliminary data.</text>
</comment>
<dbReference type="EMBL" id="CM004399">
    <property type="protein sequence ID" value="KAG8640429.1"/>
    <property type="molecule type" value="Genomic_DNA"/>
</dbReference>
<name>A0ACB7GJB7_MANES</name>
<protein>
    <submittedName>
        <fullName evidence="1">Uncharacterized protein</fullName>
    </submittedName>
</protein>
<sequence length="100" mass="10759">MMSSASKTVHGFSCGEAVAALQPCLPFLKGNSRYLNVLCCVDIRAVSDKAATTEDRRNLCQCFKKAGTAAGVKPEKARQIPKKCLMKVPVPLDPTVDCTK</sequence>
<keyword evidence="2" id="KW-1185">Reference proteome</keyword>
<organism evidence="1 2">
    <name type="scientific">Manihot esculenta</name>
    <name type="common">Cassava</name>
    <name type="synonym">Jatropha manihot</name>
    <dbReference type="NCBI Taxonomy" id="3983"/>
    <lineage>
        <taxon>Eukaryota</taxon>
        <taxon>Viridiplantae</taxon>
        <taxon>Streptophyta</taxon>
        <taxon>Embryophyta</taxon>
        <taxon>Tracheophyta</taxon>
        <taxon>Spermatophyta</taxon>
        <taxon>Magnoliopsida</taxon>
        <taxon>eudicotyledons</taxon>
        <taxon>Gunneridae</taxon>
        <taxon>Pentapetalae</taxon>
        <taxon>rosids</taxon>
        <taxon>fabids</taxon>
        <taxon>Malpighiales</taxon>
        <taxon>Euphorbiaceae</taxon>
        <taxon>Crotonoideae</taxon>
        <taxon>Manihoteae</taxon>
        <taxon>Manihot</taxon>
    </lineage>
</organism>
<proteinExistence type="predicted"/>
<evidence type="ECO:0000313" key="2">
    <source>
        <dbReference type="Proteomes" id="UP000091857"/>
    </source>
</evidence>
<gene>
    <name evidence="1" type="ORF">MANES_13G059000v8</name>
</gene>
<evidence type="ECO:0000313" key="1">
    <source>
        <dbReference type="EMBL" id="KAG8640429.1"/>
    </source>
</evidence>
<reference evidence="2" key="1">
    <citation type="journal article" date="2016" name="Nat. Biotechnol.">
        <title>Sequencing wild and cultivated cassava and related species reveals extensive interspecific hybridization and genetic diversity.</title>
        <authorList>
            <person name="Bredeson J.V."/>
            <person name="Lyons J.B."/>
            <person name="Prochnik S.E."/>
            <person name="Wu G.A."/>
            <person name="Ha C.M."/>
            <person name="Edsinger-Gonzales E."/>
            <person name="Grimwood J."/>
            <person name="Schmutz J."/>
            <person name="Rabbi I.Y."/>
            <person name="Egesi C."/>
            <person name="Nauluvula P."/>
            <person name="Lebot V."/>
            <person name="Ndunguru J."/>
            <person name="Mkamilo G."/>
            <person name="Bart R.S."/>
            <person name="Setter T.L."/>
            <person name="Gleadow R.M."/>
            <person name="Kulakow P."/>
            <person name="Ferguson M.E."/>
            <person name="Rounsley S."/>
            <person name="Rokhsar D.S."/>
        </authorList>
    </citation>
    <scope>NUCLEOTIDE SEQUENCE [LARGE SCALE GENOMIC DNA]</scope>
    <source>
        <strain evidence="2">cv. AM560-2</strain>
    </source>
</reference>